<dbReference type="KEGG" id="lfo:LMK00_11105"/>
<dbReference type="Pfam" id="PF00364">
    <property type="entry name" value="Biotin_lipoyl"/>
    <property type="match status" value="1"/>
</dbReference>
<dbReference type="InterPro" id="IPR011053">
    <property type="entry name" value="Single_hybrid_motif"/>
</dbReference>
<dbReference type="Gene3D" id="2.40.50.100">
    <property type="match status" value="1"/>
</dbReference>
<dbReference type="EMBL" id="CP086395">
    <property type="protein sequence ID" value="USJ20328.1"/>
    <property type="molecule type" value="Genomic_DNA"/>
</dbReference>
<accession>A0A9Q8Y1J2</accession>
<sequence length="111" mass="12875">MLNEKNRFFIIENLLGDIKTTSNDNKISVLYKETRLVGCRIFLSKIVGFVHFKYKLSKGLTLSQGDYLLYIEELKILNDIFMEESGKVEAIYVEEGQFVMYGTPLVLIRVK</sequence>
<dbReference type="Proteomes" id="UP001056730">
    <property type="component" value="Chromosome"/>
</dbReference>
<dbReference type="InterPro" id="IPR000089">
    <property type="entry name" value="Biotin_lipoyl"/>
</dbReference>
<evidence type="ECO:0000313" key="2">
    <source>
        <dbReference type="EMBL" id="USJ20328.1"/>
    </source>
</evidence>
<reference evidence="2" key="1">
    <citation type="journal article" date="2022" name="Front. Microbiol.">
        <title>Feed Insects as a Reservoir of Granadaene-Producing Lactococci.</title>
        <authorList>
            <person name="Neuzil-Bunesova V."/>
            <person name="Ramirez Garcia A."/>
            <person name="Modrackova N."/>
            <person name="Makovska M."/>
            <person name="Sabolova M."/>
            <person name="Sproer C."/>
            <person name="Bunk B."/>
            <person name="Blom J."/>
            <person name="Schwab C."/>
        </authorList>
    </citation>
    <scope>NUCLEOTIDE SEQUENCE</scope>
    <source>
        <strain evidence="2">I4/6O</strain>
    </source>
</reference>
<dbReference type="RefSeq" id="WP_158092890.1">
    <property type="nucleotide sequence ID" value="NZ_CP086395.1"/>
</dbReference>
<proteinExistence type="predicted"/>
<gene>
    <name evidence="2" type="ORF">LMK00_11105</name>
</gene>
<dbReference type="AlphaFoldDB" id="A0A9Q8Y1J2"/>
<feature type="domain" description="Lipoyl-binding" evidence="1">
    <location>
        <begin position="52"/>
        <end position="108"/>
    </location>
</feature>
<protein>
    <recommendedName>
        <fullName evidence="1">Lipoyl-binding domain-containing protein</fullName>
    </recommendedName>
</protein>
<dbReference type="SUPFAM" id="SSF51230">
    <property type="entry name" value="Single hybrid motif"/>
    <property type="match status" value="1"/>
</dbReference>
<organism evidence="2 3">
    <name type="scientific">Lactococcus formosensis</name>
    <dbReference type="NCBI Taxonomy" id="1281486"/>
    <lineage>
        <taxon>Bacteria</taxon>
        <taxon>Bacillati</taxon>
        <taxon>Bacillota</taxon>
        <taxon>Bacilli</taxon>
        <taxon>Lactobacillales</taxon>
        <taxon>Streptococcaceae</taxon>
        <taxon>Lactococcus</taxon>
    </lineage>
</organism>
<name>A0A9Q8Y1J2_9LACT</name>
<evidence type="ECO:0000259" key="1">
    <source>
        <dbReference type="Pfam" id="PF00364"/>
    </source>
</evidence>
<evidence type="ECO:0000313" key="3">
    <source>
        <dbReference type="Proteomes" id="UP001056730"/>
    </source>
</evidence>